<dbReference type="GO" id="GO:0008658">
    <property type="term" value="F:penicillin binding"/>
    <property type="evidence" value="ECO:0007669"/>
    <property type="project" value="InterPro"/>
</dbReference>
<evidence type="ECO:0000256" key="5">
    <source>
        <dbReference type="ARBA" id="ARBA00022676"/>
    </source>
</evidence>
<evidence type="ECO:0000256" key="9">
    <source>
        <dbReference type="ARBA" id="ARBA00022984"/>
    </source>
</evidence>
<feature type="region of interest" description="Disordered" evidence="14">
    <location>
        <begin position="807"/>
        <end position="842"/>
    </location>
</feature>
<dbReference type="GO" id="GO:0071555">
    <property type="term" value="P:cell wall organization"/>
    <property type="evidence" value="ECO:0007669"/>
    <property type="project" value="UniProtKB-KW"/>
</dbReference>
<dbReference type="InterPro" id="IPR036950">
    <property type="entry name" value="PBP_transglycosylase"/>
</dbReference>
<keyword evidence="15" id="KW-1133">Transmembrane helix</keyword>
<dbReference type="SUPFAM" id="SSF56601">
    <property type="entry name" value="beta-lactamase/transpeptidase-like"/>
    <property type="match status" value="1"/>
</dbReference>
<dbReference type="InterPro" id="IPR005543">
    <property type="entry name" value="PASTA_dom"/>
</dbReference>
<dbReference type="Gene3D" id="3.40.710.10">
    <property type="entry name" value="DD-peptidase/beta-lactamase superfamily"/>
    <property type="match status" value="1"/>
</dbReference>
<comment type="catalytic activity">
    <reaction evidence="12">
        <text>Preferential cleavage: (Ac)2-L-Lys-D-Ala-|-D-Ala. Also transpeptidation of peptidyl-alanyl moieties that are N-acyl substituents of D-alanine.</text>
        <dbReference type="EC" id="3.4.16.4"/>
    </reaction>
</comment>
<dbReference type="AlphaFoldDB" id="A0A4Q2EJH0"/>
<evidence type="ECO:0000256" key="10">
    <source>
        <dbReference type="ARBA" id="ARBA00023268"/>
    </source>
</evidence>
<dbReference type="OrthoDB" id="9766909at2"/>
<protein>
    <submittedName>
        <fullName evidence="17">Penicillin-binding protein</fullName>
    </submittedName>
</protein>
<feature type="transmembrane region" description="Helical" evidence="15">
    <location>
        <begin position="68"/>
        <end position="90"/>
    </location>
</feature>
<dbReference type="GO" id="GO:0006508">
    <property type="term" value="P:proteolysis"/>
    <property type="evidence" value="ECO:0007669"/>
    <property type="project" value="UniProtKB-KW"/>
</dbReference>
<feature type="compositionally biased region" description="Basic residues" evidence="14">
    <location>
        <begin position="29"/>
        <end position="38"/>
    </location>
</feature>
<dbReference type="GO" id="GO:0008955">
    <property type="term" value="F:peptidoglycan glycosyltransferase activity"/>
    <property type="evidence" value="ECO:0007669"/>
    <property type="project" value="UniProtKB-EC"/>
</dbReference>
<name>A0A4Q2EJH0_9ACTN</name>
<dbReference type="GO" id="GO:0009002">
    <property type="term" value="F:serine-type D-Ala-D-Ala carboxypeptidase activity"/>
    <property type="evidence" value="ECO:0007669"/>
    <property type="project" value="UniProtKB-EC"/>
</dbReference>
<keyword evidence="7" id="KW-0378">Hydrolase</keyword>
<keyword evidence="18" id="KW-1185">Reference proteome</keyword>
<proteinExistence type="inferred from homology"/>
<comment type="catalytic activity">
    <reaction evidence="13">
        <text>[GlcNAc-(1-&gt;4)-Mur2Ac(oyl-L-Ala-gamma-D-Glu-L-Lys-D-Ala-D-Ala)](n)-di-trans,octa-cis-undecaprenyl diphosphate + beta-D-GlcNAc-(1-&gt;4)-Mur2Ac(oyl-L-Ala-gamma-D-Glu-L-Lys-D-Ala-D-Ala)-di-trans,octa-cis-undecaprenyl diphosphate = [GlcNAc-(1-&gt;4)-Mur2Ac(oyl-L-Ala-gamma-D-Glu-L-Lys-D-Ala-D-Ala)](n+1)-di-trans,octa-cis-undecaprenyl diphosphate + di-trans,octa-cis-undecaprenyl diphosphate + H(+)</text>
        <dbReference type="Rhea" id="RHEA:23708"/>
        <dbReference type="Rhea" id="RHEA-COMP:9602"/>
        <dbReference type="Rhea" id="RHEA-COMP:9603"/>
        <dbReference type="ChEBI" id="CHEBI:15378"/>
        <dbReference type="ChEBI" id="CHEBI:58405"/>
        <dbReference type="ChEBI" id="CHEBI:60033"/>
        <dbReference type="ChEBI" id="CHEBI:78435"/>
        <dbReference type="EC" id="2.4.99.28"/>
    </reaction>
</comment>
<dbReference type="Pfam" id="PF00912">
    <property type="entry name" value="Transgly"/>
    <property type="match status" value="1"/>
</dbReference>
<feature type="region of interest" description="Disordered" evidence="14">
    <location>
        <begin position="1"/>
        <end position="57"/>
    </location>
</feature>
<organism evidence="17 18">
    <name type="scientific">Propioniciclava flava</name>
    <dbReference type="NCBI Taxonomy" id="2072026"/>
    <lineage>
        <taxon>Bacteria</taxon>
        <taxon>Bacillati</taxon>
        <taxon>Actinomycetota</taxon>
        <taxon>Actinomycetes</taxon>
        <taxon>Propionibacteriales</taxon>
        <taxon>Propionibacteriaceae</taxon>
        <taxon>Propioniciclava</taxon>
    </lineage>
</organism>
<evidence type="ECO:0000256" key="13">
    <source>
        <dbReference type="ARBA" id="ARBA00049902"/>
    </source>
</evidence>
<comment type="caution">
    <text evidence="17">The sequence shown here is derived from an EMBL/GenBank/DDBJ whole genome shotgun (WGS) entry which is preliminary data.</text>
</comment>
<evidence type="ECO:0000313" key="18">
    <source>
        <dbReference type="Proteomes" id="UP000290624"/>
    </source>
</evidence>
<keyword evidence="9" id="KW-0573">Peptidoglycan synthesis</keyword>
<dbReference type="GO" id="GO:0030288">
    <property type="term" value="C:outer membrane-bounded periplasmic space"/>
    <property type="evidence" value="ECO:0007669"/>
    <property type="project" value="TreeGrafter"/>
</dbReference>
<keyword evidence="10" id="KW-0511">Multifunctional enzyme</keyword>
<evidence type="ECO:0000256" key="14">
    <source>
        <dbReference type="SAM" id="MobiDB-lite"/>
    </source>
</evidence>
<keyword evidence="15" id="KW-0472">Membrane</keyword>
<dbReference type="GO" id="GO:0008360">
    <property type="term" value="P:regulation of cell shape"/>
    <property type="evidence" value="ECO:0007669"/>
    <property type="project" value="UniProtKB-KW"/>
</dbReference>
<dbReference type="InterPro" id="IPR001460">
    <property type="entry name" value="PCN-bd_Tpept"/>
</dbReference>
<dbReference type="InterPro" id="IPR050396">
    <property type="entry name" value="Glycosyltr_51/Transpeptidase"/>
</dbReference>
<keyword evidence="5" id="KW-0328">Glycosyltransferase</keyword>
<dbReference type="Gene3D" id="3.30.10.20">
    <property type="match status" value="1"/>
</dbReference>
<evidence type="ECO:0000256" key="12">
    <source>
        <dbReference type="ARBA" id="ARBA00034000"/>
    </source>
</evidence>
<dbReference type="PANTHER" id="PTHR32282">
    <property type="entry name" value="BINDING PROTEIN TRANSPEPTIDASE, PUTATIVE-RELATED"/>
    <property type="match status" value="1"/>
</dbReference>
<feature type="compositionally biased region" description="Pro residues" evidence="14">
    <location>
        <begin position="824"/>
        <end position="834"/>
    </location>
</feature>
<evidence type="ECO:0000256" key="11">
    <source>
        <dbReference type="ARBA" id="ARBA00023316"/>
    </source>
</evidence>
<evidence type="ECO:0000256" key="3">
    <source>
        <dbReference type="ARBA" id="ARBA00022645"/>
    </source>
</evidence>
<dbReference type="InterPro" id="IPR023346">
    <property type="entry name" value="Lysozyme-like_dom_sf"/>
</dbReference>
<gene>
    <name evidence="17" type="ORF">C1706_02785</name>
</gene>
<accession>A0A4Q2EJH0</accession>
<dbReference type="PROSITE" id="PS51178">
    <property type="entry name" value="PASTA"/>
    <property type="match status" value="1"/>
</dbReference>
<reference evidence="17 18" key="1">
    <citation type="submission" date="2018-01" db="EMBL/GenBank/DDBJ databases">
        <title>Lactibacter flavus gen. nov., sp. nov., a novel bacterium of the family Propionibacteriaceae isolated from raw milk and dairy products.</title>
        <authorList>
            <person name="Wenning M."/>
            <person name="Breitenwieser F."/>
            <person name="Huptas C."/>
            <person name="von Neubeck M."/>
            <person name="Busse H.-J."/>
            <person name="Scherer S."/>
        </authorList>
    </citation>
    <scope>NUCLEOTIDE SEQUENCE [LARGE SCALE GENOMIC DNA]</scope>
    <source>
        <strain evidence="17 18">VG341</strain>
    </source>
</reference>
<dbReference type="SUPFAM" id="SSF53955">
    <property type="entry name" value="Lysozyme-like"/>
    <property type="match status" value="1"/>
</dbReference>
<evidence type="ECO:0000256" key="6">
    <source>
        <dbReference type="ARBA" id="ARBA00022679"/>
    </source>
</evidence>
<evidence type="ECO:0000256" key="7">
    <source>
        <dbReference type="ARBA" id="ARBA00022801"/>
    </source>
</evidence>
<keyword evidence="4" id="KW-0645">Protease</keyword>
<keyword evidence="15" id="KW-0812">Transmembrane</keyword>
<evidence type="ECO:0000256" key="4">
    <source>
        <dbReference type="ARBA" id="ARBA00022670"/>
    </source>
</evidence>
<dbReference type="Gene3D" id="1.10.3810.10">
    <property type="entry name" value="Biosynthetic peptidoglycan transglycosylase-like"/>
    <property type="match status" value="1"/>
</dbReference>
<dbReference type="Proteomes" id="UP000290624">
    <property type="component" value="Unassembled WGS sequence"/>
</dbReference>
<keyword evidence="6" id="KW-0808">Transferase</keyword>
<keyword evidence="3" id="KW-0121">Carboxypeptidase</keyword>
<evidence type="ECO:0000256" key="1">
    <source>
        <dbReference type="ARBA" id="ARBA00007090"/>
    </source>
</evidence>
<dbReference type="GO" id="GO:0009252">
    <property type="term" value="P:peptidoglycan biosynthetic process"/>
    <property type="evidence" value="ECO:0007669"/>
    <property type="project" value="UniProtKB-KW"/>
</dbReference>
<dbReference type="CDD" id="cd06577">
    <property type="entry name" value="PASTA_pknB"/>
    <property type="match status" value="1"/>
</dbReference>
<dbReference type="FunFam" id="1.10.3810.10:FF:000001">
    <property type="entry name" value="Penicillin-binding protein 1A"/>
    <property type="match status" value="1"/>
</dbReference>
<evidence type="ECO:0000256" key="2">
    <source>
        <dbReference type="ARBA" id="ARBA00007739"/>
    </source>
</evidence>
<keyword evidence="8" id="KW-0133">Cell shape</keyword>
<comment type="similarity">
    <text evidence="1">In the C-terminal section; belongs to the transpeptidase family.</text>
</comment>
<feature type="compositionally biased region" description="Low complexity" evidence="14">
    <location>
        <begin position="812"/>
        <end position="823"/>
    </location>
</feature>
<keyword evidence="11" id="KW-0961">Cell wall biogenesis/degradation</keyword>
<evidence type="ECO:0000256" key="15">
    <source>
        <dbReference type="SAM" id="Phobius"/>
    </source>
</evidence>
<dbReference type="PANTHER" id="PTHR32282:SF33">
    <property type="entry name" value="PEPTIDOGLYCAN GLYCOSYLTRANSFERASE"/>
    <property type="match status" value="1"/>
</dbReference>
<dbReference type="EMBL" id="PPCV01000002">
    <property type="protein sequence ID" value="RXW32832.1"/>
    <property type="molecule type" value="Genomic_DNA"/>
</dbReference>
<dbReference type="Pfam" id="PF00905">
    <property type="entry name" value="Transpeptidase"/>
    <property type="match status" value="1"/>
</dbReference>
<feature type="domain" description="PASTA" evidence="16">
    <location>
        <begin position="746"/>
        <end position="808"/>
    </location>
</feature>
<sequence>MLHGEAGANISSRSLGYAVRDTGLTSSQRGRRPPRPRTRPASASTPREFSGASRTLGDMGAPTMGRKLYSALMFVAVSVLGGVLVAGLAVPTASVAAEFSKAGATAIQAIPKEVETPPPAEGSKVLMADGSVLTNFYDENRVYVPLADIAPVMRLAQVTTEDRRFYEHGAIDLRGTLRALVRTSSGNMQGGSTLTQQYVKLALIDKAVADNDKEALAAAYDRTFSRKLLELRYAIALEDKMSKDDILERYLNLSYYGAGAYGVEAAARRYFGTTAKDLTLGQAAMLAGLVRNPATTDPINHEKLAMERRNNVLDIMLGQKVITQEQYDAARAEVFDRSKVTTPAHGCAAAEFPHLCSVVEKTLLQMDSLGPDTETRRSLLNRGGLTIQTEIDPRTQRAAQDAVSNYISSTDPVIGVMAMIEPGTGLIKGVAQSRDKIGNNPGETFYNYAMERDLGGAEGYFGGSTFKMFTLAAAINKGFPTSRSYDAPKERDWKGESFRTCSGSVRINKPWGVTNAGGGGEFDMYSGAKYSVNNYFVSLEQDVGLCDVTQMAETLGLHLIGKTFAEAQYPAFTLGAAEASPISLANAYATLAARGKRCDPIILKSAVSKDGKSYEVPSANCQQVIPEGVADTVNDVLRGPFNGGTASAANIPGYSIAGKTGTDTGAPTIWTMGYTPQLAGAAMITVDKKTKRKSLVGAPIQGGKRTLRGSSGGEAGAMIWKPAMSVALAGLEKTDFVKPGADRAVGETVSVPSCSGMSLNDCRAALQDAGFGTSVVRVENAKKAGTFLGLSPKSEAPKFSTIKLMVSSGPKVDPSAPATDPAAPATPPVAPPPAGGGGDGNR</sequence>
<comment type="similarity">
    <text evidence="2">In the N-terminal section; belongs to the glycosyltransferase 51 family.</text>
</comment>
<evidence type="ECO:0000256" key="8">
    <source>
        <dbReference type="ARBA" id="ARBA00022960"/>
    </source>
</evidence>
<dbReference type="InterPro" id="IPR012338">
    <property type="entry name" value="Beta-lactam/transpept-like"/>
</dbReference>
<dbReference type="InterPro" id="IPR001264">
    <property type="entry name" value="Glyco_trans_51"/>
</dbReference>
<evidence type="ECO:0000259" key="16">
    <source>
        <dbReference type="PROSITE" id="PS51178"/>
    </source>
</evidence>
<evidence type="ECO:0000313" key="17">
    <source>
        <dbReference type="EMBL" id="RXW32832.1"/>
    </source>
</evidence>